<name>A0A5M8PHC4_9LECA</name>
<feature type="compositionally biased region" description="Low complexity" evidence="1">
    <location>
        <begin position="252"/>
        <end position="264"/>
    </location>
</feature>
<feature type="region of interest" description="Disordered" evidence="1">
    <location>
        <begin position="1"/>
        <end position="112"/>
    </location>
</feature>
<comment type="caution">
    <text evidence="2">The sequence shown here is derived from an EMBL/GenBank/DDBJ whole genome shotgun (WGS) entry which is preliminary data.</text>
</comment>
<dbReference type="Proteomes" id="UP000324767">
    <property type="component" value="Unassembled WGS sequence"/>
</dbReference>
<feature type="region of interest" description="Disordered" evidence="1">
    <location>
        <begin position="130"/>
        <end position="402"/>
    </location>
</feature>
<evidence type="ECO:0000313" key="3">
    <source>
        <dbReference type="Proteomes" id="UP000324767"/>
    </source>
</evidence>
<organism evidence="2 3">
    <name type="scientific">Lasallia pustulata</name>
    <dbReference type="NCBI Taxonomy" id="136370"/>
    <lineage>
        <taxon>Eukaryota</taxon>
        <taxon>Fungi</taxon>
        <taxon>Dikarya</taxon>
        <taxon>Ascomycota</taxon>
        <taxon>Pezizomycotina</taxon>
        <taxon>Lecanoromycetes</taxon>
        <taxon>OSLEUM clade</taxon>
        <taxon>Umbilicariomycetidae</taxon>
        <taxon>Umbilicariales</taxon>
        <taxon>Umbilicariaceae</taxon>
        <taxon>Lasallia</taxon>
    </lineage>
</organism>
<dbReference type="AlphaFoldDB" id="A0A5M8PHC4"/>
<protein>
    <submittedName>
        <fullName evidence="2">Uncharacterized protein</fullName>
    </submittedName>
</protein>
<dbReference type="EMBL" id="VXIT01000013">
    <property type="protein sequence ID" value="KAA6408443.1"/>
    <property type="molecule type" value="Genomic_DNA"/>
</dbReference>
<feature type="compositionally biased region" description="Pro residues" evidence="1">
    <location>
        <begin position="332"/>
        <end position="342"/>
    </location>
</feature>
<feature type="compositionally biased region" description="Low complexity" evidence="1">
    <location>
        <begin position="218"/>
        <end position="244"/>
    </location>
</feature>
<reference evidence="2 3" key="1">
    <citation type="submission" date="2019-09" db="EMBL/GenBank/DDBJ databases">
        <title>The hologenome of the rock-dwelling lichen Lasallia pustulata.</title>
        <authorList>
            <person name="Greshake Tzovaras B."/>
            <person name="Segers F."/>
            <person name="Bicker A."/>
            <person name="Dal Grande F."/>
            <person name="Otte J."/>
            <person name="Hankeln T."/>
            <person name="Schmitt I."/>
            <person name="Ebersberger I."/>
        </authorList>
    </citation>
    <scope>NUCLEOTIDE SEQUENCE [LARGE SCALE GENOMIC DNA]</scope>
    <source>
        <strain evidence="2">A1-1</strain>
    </source>
</reference>
<accession>A0A5M8PHC4</accession>
<feature type="compositionally biased region" description="Low complexity" evidence="1">
    <location>
        <begin position="148"/>
        <end position="158"/>
    </location>
</feature>
<feature type="compositionally biased region" description="Pro residues" evidence="1">
    <location>
        <begin position="393"/>
        <end position="402"/>
    </location>
</feature>
<sequence length="426" mass="45550">MSSPVLAMPPTKSASSITTDAPTPPSPPISDSSIPASSKSTALPQPKSRISVSNSSSTPRPSHYASRPPHHSRGPSILVSNGGLTPSISRRTTVNRPDAPQQHSLGLPHSGSLHQIRGLIGKMKNLEQRVHSARSKLPGPTMTPPRASPRSASSVSQSHIPASVTVRSHKKRTGDTNVTNSLFEESGSESTPMNNQRLSRLSFGPSTATPTPDNRQENTNNSTHTSRPSSRTSLSSRSSISQSTGAYAPTTSSINRPSSRQSSNAAIPPSTPRPSSRQGYPPISSTNRPSSRHSNAAIPPSTNRPSSCQGYPPISSTNRPSSRQSNAAVPTTTPPQQPPRLPPFFSTNRPNSRQSYTAGPTTNPRASSRQDHPAPSPRRHGLPRLLHQSAQQPPRPPPRPLPLQLPALGYRWRLRRAARARAYAFG</sequence>
<proteinExistence type="predicted"/>
<feature type="compositionally biased region" description="Polar residues" evidence="1">
    <location>
        <begin position="78"/>
        <end position="95"/>
    </location>
</feature>
<feature type="compositionally biased region" description="Low complexity" evidence="1">
    <location>
        <begin position="48"/>
        <end position="62"/>
    </location>
</feature>
<feature type="compositionally biased region" description="Polar residues" evidence="1">
    <location>
        <begin position="175"/>
        <end position="213"/>
    </location>
</feature>
<feature type="compositionally biased region" description="Polar residues" evidence="1">
    <location>
        <begin position="345"/>
        <end position="367"/>
    </location>
</feature>
<evidence type="ECO:0000256" key="1">
    <source>
        <dbReference type="SAM" id="MobiDB-lite"/>
    </source>
</evidence>
<gene>
    <name evidence="2" type="ORF">FRX48_07525</name>
</gene>
<evidence type="ECO:0000313" key="2">
    <source>
        <dbReference type="EMBL" id="KAA6408443.1"/>
    </source>
</evidence>
<dbReference type="OrthoDB" id="5877028at2759"/>
<feature type="compositionally biased region" description="Polar residues" evidence="1">
    <location>
        <begin position="273"/>
        <end position="329"/>
    </location>
</feature>
<feature type="compositionally biased region" description="Low complexity" evidence="1">
    <location>
        <begin position="29"/>
        <end position="38"/>
    </location>
</feature>